<evidence type="ECO:0000313" key="1">
    <source>
        <dbReference type="EMBL" id="KAK4133724.1"/>
    </source>
</evidence>
<reference evidence="1" key="1">
    <citation type="journal article" date="2023" name="Mol. Phylogenet. Evol.">
        <title>Genome-scale phylogeny and comparative genomics of the fungal order Sordariales.</title>
        <authorList>
            <person name="Hensen N."/>
            <person name="Bonometti L."/>
            <person name="Westerberg I."/>
            <person name="Brannstrom I.O."/>
            <person name="Guillou S."/>
            <person name="Cros-Aarteil S."/>
            <person name="Calhoun S."/>
            <person name="Haridas S."/>
            <person name="Kuo A."/>
            <person name="Mondo S."/>
            <person name="Pangilinan J."/>
            <person name="Riley R."/>
            <person name="LaButti K."/>
            <person name="Andreopoulos B."/>
            <person name="Lipzen A."/>
            <person name="Chen C."/>
            <person name="Yan M."/>
            <person name="Daum C."/>
            <person name="Ng V."/>
            <person name="Clum A."/>
            <person name="Steindorff A."/>
            <person name="Ohm R.A."/>
            <person name="Martin F."/>
            <person name="Silar P."/>
            <person name="Natvig D.O."/>
            <person name="Lalanne C."/>
            <person name="Gautier V."/>
            <person name="Ament-Velasquez S.L."/>
            <person name="Kruys A."/>
            <person name="Hutchinson M.I."/>
            <person name="Powell A.J."/>
            <person name="Barry K."/>
            <person name="Miller A.N."/>
            <person name="Grigoriev I.V."/>
            <person name="Debuchy R."/>
            <person name="Gladieux P."/>
            <person name="Hiltunen Thoren M."/>
            <person name="Johannesson H."/>
        </authorList>
    </citation>
    <scope>NUCLEOTIDE SEQUENCE</scope>
    <source>
        <strain evidence="1">CBS 123565</strain>
    </source>
</reference>
<evidence type="ECO:0000313" key="2">
    <source>
        <dbReference type="Proteomes" id="UP001304895"/>
    </source>
</evidence>
<dbReference type="AlphaFoldDB" id="A0AAN6UJ88"/>
<organism evidence="1 2">
    <name type="scientific">Trichocladium antarcticum</name>
    <dbReference type="NCBI Taxonomy" id="1450529"/>
    <lineage>
        <taxon>Eukaryota</taxon>
        <taxon>Fungi</taxon>
        <taxon>Dikarya</taxon>
        <taxon>Ascomycota</taxon>
        <taxon>Pezizomycotina</taxon>
        <taxon>Sordariomycetes</taxon>
        <taxon>Sordariomycetidae</taxon>
        <taxon>Sordariales</taxon>
        <taxon>Chaetomiaceae</taxon>
        <taxon>Trichocladium</taxon>
    </lineage>
</organism>
<protein>
    <submittedName>
        <fullName evidence="1">Uncharacterized protein</fullName>
    </submittedName>
</protein>
<accession>A0AAN6UJ88</accession>
<comment type="caution">
    <text evidence="1">The sequence shown here is derived from an EMBL/GenBank/DDBJ whole genome shotgun (WGS) entry which is preliminary data.</text>
</comment>
<keyword evidence="2" id="KW-1185">Reference proteome</keyword>
<name>A0AAN6UJ88_9PEZI</name>
<gene>
    <name evidence="1" type="ORF">BT67DRAFT_442641</name>
</gene>
<dbReference type="Proteomes" id="UP001304895">
    <property type="component" value="Unassembled WGS sequence"/>
</dbReference>
<sequence length="64" mass="6936">MQTVWVVGDVDQIVQLPLSVSRDYFDFGGPVYGNATHTPMVNHFFDGASRCDAAMLSSEDGIGL</sequence>
<proteinExistence type="predicted"/>
<dbReference type="EMBL" id="MU853411">
    <property type="protein sequence ID" value="KAK4133724.1"/>
    <property type="molecule type" value="Genomic_DNA"/>
</dbReference>
<reference evidence="1" key="2">
    <citation type="submission" date="2023-05" db="EMBL/GenBank/DDBJ databases">
        <authorList>
            <consortium name="Lawrence Berkeley National Laboratory"/>
            <person name="Steindorff A."/>
            <person name="Hensen N."/>
            <person name="Bonometti L."/>
            <person name="Westerberg I."/>
            <person name="Brannstrom I.O."/>
            <person name="Guillou S."/>
            <person name="Cros-Aarteil S."/>
            <person name="Calhoun S."/>
            <person name="Haridas S."/>
            <person name="Kuo A."/>
            <person name="Mondo S."/>
            <person name="Pangilinan J."/>
            <person name="Riley R."/>
            <person name="Labutti K."/>
            <person name="Andreopoulos B."/>
            <person name="Lipzen A."/>
            <person name="Chen C."/>
            <person name="Yanf M."/>
            <person name="Daum C."/>
            <person name="Ng V."/>
            <person name="Clum A."/>
            <person name="Ohm R."/>
            <person name="Martin F."/>
            <person name="Silar P."/>
            <person name="Natvig D."/>
            <person name="Lalanne C."/>
            <person name="Gautier V."/>
            <person name="Ament-Velasquez S.L."/>
            <person name="Kruys A."/>
            <person name="Hutchinson M.I."/>
            <person name="Powell A.J."/>
            <person name="Barry K."/>
            <person name="Miller A.N."/>
            <person name="Grigoriev I.V."/>
            <person name="Debuchy R."/>
            <person name="Gladieux P."/>
            <person name="Thoren M.H."/>
            <person name="Johannesson H."/>
        </authorList>
    </citation>
    <scope>NUCLEOTIDE SEQUENCE</scope>
    <source>
        <strain evidence="1">CBS 123565</strain>
    </source>
</reference>